<feature type="domain" description="Fumarylacetoacetase-like C-terminal" evidence="2">
    <location>
        <begin position="96"/>
        <end position="251"/>
    </location>
</feature>
<evidence type="ECO:0000259" key="2">
    <source>
        <dbReference type="Pfam" id="PF01557"/>
    </source>
</evidence>
<dbReference type="GO" id="GO:0047437">
    <property type="term" value="F:4-oxalocrotonate decarboxylase activity"/>
    <property type="evidence" value="ECO:0007669"/>
    <property type="project" value="UniProtKB-EC"/>
</dbReference>
<organism evidence="3 4">
    <name type="scientific">Sphingobium subterraneum</name>
    <dbReference type="NCBI Taxonomy" id="627688"/>
    <lineage>
        <taxon>Bacteria</taxon>
        <taxon>Pseudomonadati</taxon>
        <taxon>Pseudomonadota</taxon>
        <taxon>Alphaproteobacteria</taxon>
        <taxon>Sphingomonadales</taxon>
        <taxon>Sphingomonadaceae</taxon>
        <taxon>Sphingobium</taxon>
    </lineage>
</organism>
<name>A0A841IXH8_9SPHN</name>
<gene>
    <name evidence="3" type="ORF">FHS92_000781</name>
</gene>
<reference evidence="3 4" key="1">
    <citation type="submission" date="2020-08" db="EMBL/GenBank/DDBJ databases">
        <title>Genomic Encyclopedia of Type Strains, Phase IV (KMG-IV): sequencing the most valuable type-strain genomes for metagenomic binning, comparative biology and taxonomic classification.</title>
        <authorList>
            <person name="Goeker M."/>
        </authorList>
    </citation>
    <scope>NUCLEOTIDE SEQUENCE [LARGE SCALE GENOMIC DNA]</scope>
    <source>
        <strain evidence="3 4">DSM 102255</strain>
    </source>
</reference>
<dbReference type="PANTHER" id="PTHR30143">
    <property type="entry name" value="ACID HYDRATASE"/>
    <property type="match status" value="1"/>
</dbReference>
<comment type="caution">
    <text evidence="3">The sequence shown here is derived from an EMBL/GenBank/DDBJ whole genome shotgun (WGS) entry which is preliminary data.</text>
</comment>
<dbReference type="EC" id="4.1.1.77" evidence="3"/>
<dbReference type="PANTHER" id="PTHR30143:SF0">
    <property type="entry name" value="2-KETO-4-PENTENOATE HYDRATASE"/>
    <property type="match status" value="1"/>
</dbReference>
<protein>
    <submittedName>
        <fullName evidence="3">2-oxo-3-hexenedioate decarboxylase</fullName>
        <ecNumber evidence="3">4.1.1.77</ecNumber>
    </submittedName>
</protein>
<evidence type="ECO:0000256" key="1">
    <source>
        <dbReference type="ARBA" id="ARBA00023239"/>
    </source>
</evidence>
<dbReference type="SUPFAM" id="SSF56529">
    <property type="entry name" value="FAH"/>
    <property type="match status" value="1"/>
</dbReference>
<dbReference type="InterPro" id="IPR011234">
    <property type="entry name" value="Fumarylacetoacetase-like_C"/>
</dbReference>
<keyword evidence="1 3" id="KW-0456">Lyase</keyword>
<evidence type="ECO:0000313" key="4">
    <source>
        <dbReference type="Proteomes" id="UP000552700"/>
    </source>
</evidence>
<accession>A0A841IXH8</accession>
<dbReference type="EMBL" id="JACIJP010000001">
    <property type="protein sequence ID" value="MBB6123074.1"/>
    <property type="molecule type" value="Genomic_DNA"/>
</dbReference>
<keyword evidence="4" id="KW-1185">Reference proteome</keyword>
<dbReference type="InterPro" id="IPR050772">
    <property type="entry name" value="Hydratase-Decarb/MhpD_sf"/>
</dbReference>
<dbReference type="Pfam" id="PF01557">
    <property type="entry name" value="FAA_hydrolase"/>
    <property type="match status" value="1"/>
</dbReference>
<sequence>MNRIEDIAGRLDAAARNATPTPQLAEPLSLDEAYAIQAALMRLRYERGERRIGIKMGFTSRAKMAQMGIDEMIWGRLTDGMLQEEGGVVKFTRYVHPRVEPEIAFLLKAPLPAKVSPMEAMAAVEAVAPALEIIDSRYKDFRFSLTDVIADNSSSSGLVIGNWNSPRQDLSNLGIVLEINGQIRQVGSSAAILGHPVRSLVAAARLAAAADEPLQAGDIVMAGGATGAEALSPGMHVCVRVDRLGKAEFSVDGETASTSS</sequence>
<evidence type="ECO:0000313" key="3">
    <source>
        <dbReference type="EMBL" id="MBB6123074.1"/>
    </source>
</evidence>
<dbReference type="Gene3D" id="3.90.850.10">
    <property type="entry name" value="Fumarylacetoacetase-like, C-terminal domain"/>
    <property type="match status" value="1"/>
</dbReference>
<dbReference type="GO" id="GO:0008684">
    <property type="term" value="F:2-oxopent-4-enoate hydratase activity"/>
    <property type="evidence" value="ECO:0007669"/>
    <property type="project" value="TreeGrafter"/>
</dbReference>
<dbReference type="Proteomes" id="UP000552700">
    <property type="component" value="Unassembled WGS sequence"/>
</dbReference>
<dbReference type="RefSeq" id="WP_184077697.1">
    <property type="nucleotide sequence ID" value="NZ_JACIJP010000001.1"/>
</dbReference>
<dbReference type="AlphaFoldDB" id="A0A841IXH8"/>
<proteinExistence type="predicted"/>
<dbReference type="InterPro" id="IPR036663">
    <property type="entry name" value="Fumarylacetoacetase_C_sf"/>
</dbReference>
<dbReference type="GO" id="GO:0005737">
    <property type="term" value="C:cytoplasm"/>
    <property type="evidence" value="ECO:0007669"/>
    <property type="project" value="TreeGrafter"/>
</dbReference>